<evidence type="ECO:0000256" key="10">
    <source>
        <dbReference type="ARBA" id="ARBA00023235"/>
    </source>
</evidence>
<dbReference type="InterPro" id="IPR014152">
    <property type="entry name" value="AddA"/>
</dbReference>
<dbReference type="Gene3D" id="3.30.160.800">
    <property type="match status" value="1"/>
</dbReference>
<keyword evidence="4 14" id="KW-0378">Hydrolase</keyword>
<dbReference type="GO" id="GO:0043138">
    <property type="term" value="F:3'-5' DNA helicase activity"/>
    <property type="evidence" value="ECO:0007669"/>
    <property type="project" value="UniProtKB-EC"/>
</dbReference>
<dbReference type="AlphaFoldDB" id="A0A1T4LCP1"/>
<feature type="binding site" evidence="14">
    <location>
        <begin position="25"/>
        <end position="32"/>
    </location>
    <ligand>
        <name>ATP</name>
        <dbReference type="ChEBI" id="CHEBI:30616"/>
    </ligand>
</feature>
<evidence type="ECO:0000259" key="17">
    <source>
        <dbReference type="PROSITE" id="PS51198"/>
    </source>
</evidence>
<evidence type="ECO:0000256" key="8">
    <source>
        <dbReference type="ARBA" id="ARBA00023125"/>
    </source>
</evidence>
<keyword evidence="1" id="KW-0540">Nuclease</keyword>
<reference evidence="19 20" key="1">
    <citation type="submission" date="2017-02" db="EMBL/GenBank/DDBJ databases">
        <authorList>
            <person name="Peterson S.W."/>
        </authorList>
    </citation>
    <scope>NUCLEOTIDE SEQUENCE [LARGE SCALE GENOMIC DNA]</scope>
    <source>
        <strain evidence="19 20">ATCC 17233</strain>
    </source>
</reference>
<dbReference type="SUPFAM" id="SSF52540">
    <property type="entry name" value="P-loop containing nucleoside triphosphate hydrolases"/>
    <property type="match status" value="1"/>
</dbReference>
<keyword evidence="7 14" id="KW-0067">ATP-binding</keyword>
<dbReference type="OrthoDB" id="9810135at2"/>
<evidence type="ECO:0000256" key="16">
    <source>
        <dbReference type="SAM" id="MobiDB-lite"/>
    </source>
</evidence>
<dbReference type="SUPFAM" id="SSF52980">
    <property type="entry name" value="Restriction endonuclease-like"/>
    <property type="match status" value="1"/>
</dbReference>
<evidence type="ECO:0000256" key="5">
    <source>
        <dbReference type="ARBA" id="ARBA00022806"/>
    </source>
</evidence>
<dbReference type="InterPro" id="IPR000212">
    <property type="entry name" value="DNA_helicase_UvrD/REP"/>
</dbReference>
<feature type="domain" description="UvrD-like helicase C-terminal" evidence="18">
    <location>
        <begin position="544"/>
        <end position="837"/>
    </location>
</feature>
<dbReference type="InterPro" id="IPR014017">
    <property type="entry name" value="DNA_helicase_UvrD-like_C"/>
</dbReference>
<evidence type="ECO:0000313" key="20">
    <source>
        <dbReference type="Proteomes" id="UP000189857"/>
    </source>
</evidence>
<dbReference type="PANTHER" id="PTHR11070:SF48">
    <property type="entry name" value="ATP-DEPENDENT HELICASE_NUCLEASE SUBUNIT A"/>
    <property type="match status" value="1"/>
</dbReference>
<evidence type="ECO:0000259" key="18">
    <source>
        <dbReference type="PROSITE" id="PS51217"/>
    </source>
</evidence>
<feature type="compositionally biased region" description="Basic and acidic residues" evidence="16">
    <location>
        <begin position="1074"/>
        <end position="1083"/>
    </location>
</feature>
<evidence type="ECO:0000256" key="2">
    <source>
        <dbReference type="ARBA" id="ARBA00022741"/>
    </source>
</evidence>
<keyword evidence="3" id="KW-0227">DNA damage</keyword>
<keyword evidence="9" id="KW-0234">DNA repair</keyword>
<dbReference type="NCBIfam" id="TIGR02785">
    <property type="entry name" value="addA_Gpos"/>
    <property type="match status" value="1"/>
</dbReference>
<keyword evidence="15" id="KW-0175">Coiled coil</keyword>
<organism evidence="19 20">
    <name type="scientific">Eubacterium ruminantium</name>
    <dbReference type="NCBI Taxonomy" id="42322"/>
    <lineage>
        <taxon>Bacteria</taxon>
        <taxon>Bacillati</taxon>
        <taxon>Bacillota</taxon>
        <taxon>Clostridia</taxon>
        <taxon>Eubacteriales</taxon>
        <taxon>Eubacteriaceae</taxon>
        <taxon>Eubacterium</taxon>
    </lineage>
</organism>
<dbReference type="RefSeq" id="WP_078786600.1">
    <property type="nucleotide sequence ID" value="NZ_FMTO01000005.1"/>
</dbReference>
<dbReference type="PROSITE" id="PS51217">
    <property type="entry name" value="UVRD_HELICASE_CTER"/>
    <property type="match status" value="1"/>
</dbReference>
<dbReference type="Pfam" id="PF13361">
    <property type="entry name" value="UvrD_C"/>
    <property type="match status" value="1"/>
</dbReference>
<proteinExistence type="predicted"/>
<keyword evidence="8" id="KW-0238">DNA-binding</keyword>
<comment type="catalytic activity">
    <reaction evidence="11">
        <text>Couples ATP hydrolysis with the unwinding of duplex DNA by translocating in the 3'-5' direction.</text>
        <dbReference type="EC" id="5.6.2.4"/>
    </reaction>
</comment>
<dbReference type="Gene3D" id="1.10.486.10">
    <property type="entry name" value="PCRA, domain 4"/>
    <property type="match status" value="1"/>
</dbReference>
<dbReference type="GO" id="GO:0006302">
    <property type="term" value="P:double-strand break repair"/>
    <property type="evidence" value="ECO:0007669"/>
    <property type="project" value="InterPro"/>
</dbReference>
<dbReference type="PANTHER" id="PTHR11070">
    <property type="entry name" value="UVRD / RECB / PCRA DNA HELICASE FAMILY MEMBER"/>
    <property type="match status" value="1"/>
</dbReference>
<dbReference type="InterPro" id="IPR014016">
    <property type="entry name" value="UvrD-like_ATP-bd"/>
</dbReference>
<dbReference type="GO" id="GO:0005829">
    <property type="term" value="C:cytosol"/>
    <property type="evidence" value="ECO:0007669"/>
    <property type="project" value="TreeGrafter"/>
</dbReference>
<name>A0A1T4LCP1_9FIRM</name>
<keyword evidence="10" id="KW-0413">Isomerase</keyword>
<dbReference type="Gene3D" id="3.90.320.10">
    <property type="match status" value="1"/>
</dbReference>
<gene>
    <name evidence="19" type="ORF">SAMN02745110_00793</name>
</gene>
<dbReference type="Pfam" id="PF00580">
    <property type="entry name" value="UvrD-helicase"/>
    <property type="match status" value="1"/>
</dbReference>
<evidence type="ECO:0000256" key="6">
    <source>
        <dbReference type="ARBA" id="ARBA00022839"/>
    </source>
</evidence>
<dbReference type="EC" id="5.6.2.4" evidence="12"/>
<dbReference type="InterPro" id="IPR027417">
    <property type="entry name" value="P-loop_NTPase"/>
</dbReference>
<keyword evidence="2 14" id="KW-0547">Nucleotide-binding</keyword>
<accession>A0A1T4LCP1</accession>
<evidence type="ECO:0000256" key="13">
    <source>
        <dbReference type="ARBA" id="ARBA00048988"/>
    </source>
</evidence>
<dbReference type="Gene3D" id="3.40.50.300">
    <property type="entry name" value="P-loop containing nucleotide triphosphate hydrolases"/>
    <property type="match status" value="3"/>
</dbReference>
<dbReference type="Proteomes" id="UP000189857">
    <property type="component" value="Unassembled WGS sequence"/>
</dbReference>
<evidence type="ECO:0000256" key="4">
    <source>
        <dbReference type="ARBA" id="ARBA00022801"/>
    </source>
</evidence>
<feature type="coiled-coil region" evidence="15">
    <location>
        <begin position="570"/>
        <end position="597"/>
    </location>
</feature>
<dbReference type="PROSITE" id="PS51198">
    <property type="entry name" value="UVRD_HELICASE_ATP_BIND"/>
    <property type="match status" value="1"/>
</dbReference>
<evidence type="ECO:0000256" key="15">
    <source>
        <dbReference type="SAM" id="Coils"/>
    </source>
</evidence>
<feature type="domain" description="UvrD-like helicase ATP-binding" evidence="17">
    <location>
        <begin position="4"/>
        <end position="509"/>
    </location>
</feature>
<feature type="region of interest" description="Disordered" evidence="16">
    <location>
        <begin position="1061"/>
        <end position="1093"/>
    </location>
</feature>
<dbReference type="GO" id="GO:0003677">
    <property type="term" value="F:DNA binding"/>
    <property type="evidence" value="ECO:0007669"/>
    <property type="project" value="UniProtKB-KW"/>
</dbReference>
<evidence type="ECO:0000256" key="11">
    <source>
        <dbReference type="ARBA" id="ARBA00034617"/>
    </source>
</evidence>
<sequence length="1280" mass="146597">MTVWNKQQKQVIDSRNYNKNILVSAAAGSGKTAVLVERILESIMTEEDGEYKNNIDEFLVVTFTRAAASQMKEKITKTISEKINEESKKEYPDLKLVDHLLRQQTAVGRADICTLDSFSAKIVRENFNVIGIDPAFNVTDGNMASIIQEDITEEFFEQLFGGTDGKYIKSADFCELANVFFRKTSDSELKDIFSRVIRVASTMPDPVKWLMDSRLTGEIDEMPWMKFIIRDIYGQVETAIGYNDKVLEIAEEKQDSKLIEKARLDREILEGIKEACDPENGGGYKTISEALSGYKFKPKSKDEPEAYTYFRSKYSLKSGIIGSIAENITGSGKLPNMDSLKKEIEENTSKWIDIIVFTSIEIYERLMTEKHRRRQYEFSDISHFALQILSECDDEGRILRDEKGTALPSGVAKNYADKYKFIYTDEYQDSSYIQEDMLNLIARTKNGIPYNIFMVGDVKQSIYRFRQASPKLFIDKYNDYANVTDLSKDDIPEDASGVVIDLCTNYRSRKPVLDATNYIFKHLMQKDIGGIDYDDRAALSFASEADIYPAETGPGRKPLVMLITQPQDEEEGMSGEIKEEEIDNDEYEAELVASKIDELLNDEEFLILDTDKKVRRRVKPSDIAIIMRGVKGRGDKYETALKRRGIGVKLDNPNGYFDAIEITTMLSLLSVIDNVRQDIPLAAVLSSSIGGFTNSELILIRGNVEEKCSFYDACISYIEKHDEDEIKTKLERFFTMIRELEECKNYTGIDSLIEKVLEKTGYDIYISALPNGNIRIANINMLMKKAEEFEKNSFNGLFNFLRYIEKCRYHDIDFAEAQMDTGSDDKVQITTIHKSKGLEYPVVFLVGLGRQFNQMDEKKDVYVDGDNHIAVNYLDPKRRIKDKSFMCRSIIRLSKLAKVEEEQRLLYVGMTRAREYLIMTGVDKKLSEESGLDYKLRSTFKKYLTWIEPLLNINAVYDVFDVETYLFSDIAVTNEVRKFKEKADYIKLSEELKEKSQERDVQEKRDAVEKVYRQKEEYPYLTDTVTKAKMSVSEIKKMLYEETGENEEAVASYFDVYGIHGDEDDEAAGSPGESVEKTDEAAGKTDGTAGKPDREELIKKAEIEKAATRRGTVIHKIFELMDFQKIDSEEDMRDAAENIMSDDFFTEDDRKMIAEGNYIKYIARFANTDLFKCMKKADKEGKLYKEAPFTMGISSDENESGLVIVQGIIDAYYIDEDNNAVIVDYKTDRTGKKEILIKRYFEQLRLYSEAVMGISGNKIKKAVIYSLYAGEVSVIQDYDR</sequence>
<dbReference type="GO" id="GO:0004527">
    <property type="term" value="F:exonuclease activity"/>
    <property type="evidence" value="ECO:0007669"/>
    <property type="project" value="UniProtKB-KW"/>
</dbReference>
<evidence type="ECO:0000256" key="14">
    <source>
        <dbReference type="PROSITE-ProRule" id="PRU00560"/>
    </source>
</evidence>
<dbReference type="Pfam" id="PF12705">
    <property type="entry name" value="PDDEXK_1"/>
    <property type="match status" value="1"/>
</dbReference>
<keyword evidence="5 14" id="KW-0347">Helicase</keyword>
<dbReference type="InterPro" id="IPR011604">
    <property type="entry name" value="PDDEXK-like_dom_sf"/>
</dbReference>
<dbReference type="GO" id="GO:0005524">
    <property type="term" value="F:ATP binding"/>
    <property type="evidence" value="ECO:0007669"/>
    <property type="project" value="UniProtKB-UniRule"/>
</dbReference>
<dbReference type="InterPro" id="IPR038726">
    <property type="entry name" value="PDDEXK_AddAB-type"/>
</dbReference>
<dbReference type="EMBL" id="FUXA01000005">
    <property type="protein sequence ID" value="SJZ52465.1"/>
    <property type="molecule type" value="Genomic_DNA"/>
</dbReference>
<dbReference type="GO" id="GO:0033202">
    <property type="term" value="C:DNA helicase complex"/>
    <property type="evidence" value="ECO:0007669"/>
    <property type="project" value="TreeGrafter"/>
</dbReference>
<evidence type="ECO:0000256" key="9">
    <source>
        <dbReference type="ARBA" id="ARBA00023204"/>
    </source>
</evidence>
<dbReference type="InterPro" id="IPR011335">
    <property type="entry name" value="Restrct_endonuc-II-like"/>
</dbReference>
<evidence type="ECO:0000256" key="1">
    <source>
        <dbReference type="ARBA" id="ARBA00022722"/>
    </source>
</evidence>
<evidence type="ECO:0000256" key="12">
    <source>
        <dbReference type="ARBA" id="ARBA00034808"/>
    </source>
</evidence>
<evidence type="ECO:0000313" key="19">
    <source>
        <dbReference type="EMBL" id="SJZ52465.1"/>
    </source>
</evidence>
<dbReference type="GO" id="GO:0016887">
    <property type="term" value="F:ATP hydrolysis activity"/>
    <property type="evidence" value="ECO:0007669"/>
    <property type="project" value="RHEA"/>
</dbReference>
<keyword evidence="6" id="KW-0269">Exonuclease</keyword>
<evidence type="ECO:0000256" key="7">
    <source>
        <dbReference type="ARBA" id="ARBA00022840"/>
    </source>
</evidence>
<protein>
    <recommendedName>
        <fullName evidence="12">DNA 3'-5' helicase</fullName>
        <ecNumber evidence="12">5.6.2.4</ecNumber>
    </recommendedName>
</protein>
<dbReference type="GO" id="GO:0000725">
    <property type="term" value="P:recombinational repair"/>
    <property type="evidence" value="ECO:0007669"/>
    <property type="project" value="TreeGrafter"/>
</dbReference>
<evidence type="ECO:0000256" key="3">
    <source>
        <dbReference type="ARBA" id="ARBA00022763"/>
    </source>
</evidence>
<comment type="catalytic activity">
    <reaction evidence="13">
        <text>ATP + H2O = ADP + phosphate + H(+)</text>
        <dbReference type="Rhea" id="RHEA:13065"/>
        <dbReference type="ChEBI" id="CHEBI:15377"/>
        <dbReference type="ChEBI" id="CHEBI:15378"/>
        <dbReference type="ChEBI" id="CHEBI:30616"/>
        <dbReference type="ChEBI" id="CHEBI:43474"/>
        <dbReference type="ChEBI" id="CHEBI:456216"/>
        <dbReference type="EC" id="5.6.2.4"/>
    </reaction>
</comment>
<keyword evidence="20" id="KW-1185">Reference proteome</keyword>